<dbReference type="Pfam" id="PF06429">
    <property type="entry name" value="Flg_bbr_C"/>
    <property type="match status" value="1"/>
</dbReference>
<feature type="domain" description="Flagellar basal-body/hook protein C-terminal" evidence="8">
    <location>
        <begin position="426"/>
        <end position="463"/>
    </location>
</feature>
<dbReference type="AlphaFoldDB" id="A0A410QHA7"/>
<keyword evidence="5 7" id="KW-0964">Secreted</keyword>
<dbReference type="KEGG" id="spoa:EQM13_03395"/>
<dbReference type="OrthoDB" id="9802553at2"/>
<dbReference type="GO" id="GO:0009424">
    <property type="term" value="C:bacterial-type flagellum hook"/>
    <property type="evidence" value="ECO:0007669"/>
    <property type="project" value="UniProtKB-UniRule"/>
</dbReference>
<dbReference type="EMBL" id="CP035282">
    <property type="protein sequence ID" value="QAT63370.1"/>
    <property type="molecule type" value="Genomic_DNA"/>
</dbReference>
<proteinExistence type="inferred from homology"/>
<dbReference type="GO" id="GO:0005198">
    <property type="term" value="F:structural molecule activity"/>
    <property type="evidence" value="ECO:0007669"/>
    <property type="project" value="UniProtKB-UniRule"/>
</dbReference>
<dbReference type="InterPro" id="IPR010930">
    <property type="entry name" value="Flg_bb/hook_C_dom"/>
</dbReference>
<evidence type="ECO:0000256" key="7">
    <source>
        <dbReference type="RuleBase" id="RU362065"/>
    </source>
</evidence>
<reference evidence="11" key="1">
    <citation type="submission" date="2019-01" db="EMBL/GenBank/DDBJ databases">
        <title>Draft genomes of a novel of Sporanaerobacter strains.</title>
        <authorList>
            <person name="Ma S."/>
        </authorList>
    </citation>
    <scope>NUCLEOTIDE SEQUENCE [LARGE SCALE GENOMIC DNA]</scope>
    <source>
        <strain evidence="11">NJN-17</strain>
    </source>
</reference>
<evidence type="ECO:0000256" key="6">
    <source>
        <dbReference type="ARBA" id="ARBA00023143"/>
    </source>
</evidence>
<dbReference type="PANTHER" id="PTHR30033">
    <property type="entry name" value="FLAGELLAR HOOK-ASSOCIATED PROTEIN 1"/>
    <property type="match status" value="1"/>
</dbReference>
<evidence type="ECO:0000256" key="3">
    <source>
        <dbReference type="ARBA" id="ARBA00009677"/>
    </source>
</evidence>
<keyword evidence="10" id="KW-0966">Cell projection</keyword>
<accession>A0A410QHA7</accession>
<name>A0A410QHA7_9FIRM</name>
<evidence type="ECO:0000313" key="10">
    <source>
        <dbReference type="EMBL" id="QAT63370.1"/>
    </source>
</evidence>
<evidence type="ECO:0000313" key="11">
    <source>
        <dbReference type="Proteomes" id="UP000287969"/>
    </source>
</evidence>
<dbReference type="Pfam" id="PF22638">
    <property type="entry name" value="FlgK_D1"/>
    <property type="match status" value="1"/>
</dbReference>
<dbReference type="NCBIfam" id="TIGR02492">
    <property type="entry name" value="flgK_ends"/>
    <property type="match status" value="1"/>
</dbReference>
<keyword evidence="10" id="KW-0969">Cilium</keyword>
<evidence type="ECO:0000259" key="8">
    <source>
        <dbReference type="Pfam" id="PF06429"/>
    </source>
</evidence>
<dbReference type="GO" id="GO:0044780">
    <property type="term" value="P:bacterial-type flagellum assembly"/>
    <property type="evidence" value="ECO:0007669"/>
    <property type="project" value="InterPro"/>
</dbReference>
<evidence type="ECO:0000256" key="5">
    <source>
        <dbReference type="ARBA" id="ARBA00022525"/>
    </source>
</evidence>
<organism evidence="10 11">
    <name type="scientific">Acidilutibacter cellobiosedens</name>
    <dbReference type="NCBI Taxonomy" id="2507161"/>
    <lineage>
        <taxon>Bacteria</taxon>
        <taxon>Bacillati</taxon>
        <taxon>Bacillota</taxon>
        <taxon>Tissierellia</taxon>
        <taxon>Tissierellales</taxon>
        <taxon>Acidilutibacteraceae</taxon>
        <taxon>Acidilutibacter</taxon>
    </lineage>
</organism>
<dbReference type="InterPro" id="IPR002371">
    <property type="entry name" value="FlgK"/>
</dbReference>
<dbReference type="Proteomes" id="UP000287969">
    <property type="component" value="Chromosome"/>
</dbReference>
<comment type="subcellular location">
    <subcellularLocation>
        <location evidence="1 7">Bacterial flagellum</location>
    </subcellularLocation>
    <subcellularLocation>
        <location evidence="2 7">Secreted</location>
    </subcellularLocation>
</comment>
<keyword evidence="10" id="KW-0282">Flagellum</keyword>
<dbReference type="GO" id="GO:0005576">
    <property type="term" value="C:extracellular region"/>
    <property type="evidence" value="ECO:0007669"/>
    <property type="project" value="UniProtKB-SubCell"/>
</dbReference>
<evidence type="ECO:0000256" key="2">
    <source>
        <dbReference type="ARBA" id="ARBA00004613"/>
    </source>
</evidence>
<dbReference type="SUPFAM" id="SSF64518">
    <property type="entry name" value="Phase 1 flagellin"/>
    <property type="match status" value="1"/>
</dbReference>
<dbReference type="PANTHER" id="PTHR30033:SF1">
    <property type="entry name" value="FLAGELLAR HOOK-ASSOCIATED PROTEIN 1"/>
    <property type="match status" value="1"/>
</dbReference>
<protein>
    <recommendedName>
        <fullName evidence="4 7">Flagellar hook-associated protein 1</fullName>
        <shortName evidence="7">HAP1</shortName>
    </recommendedName>
</protein>
<comment type="similarity">
    <text evidence="3 7">Belongs to the flagella basal body rod proteins family.</text>
</comment>
<evidence type="ECO:0000259" key="9">
    <source>
        <dbReference type="Pfam" id="PF22638"/>
    </source>
</evidence>
<keyword evidence="6 7" id="KW-0975">Bacterial flagellum</keyword>
<gene>
    <name evidence="7 10" type="primary">flgK</name>
    <name evidence="10" type="ORF">EQM13_03395</name>
</gene>
<evidence type="ECO:0000256" key="1">
    <source>
        <dbReference type="ARBA" id="ARBA00004365"/>
    </source>
</evidence>
<sequence>MMLGFNTAVSGLLSSQRSLYVTSHNFSNATTPGYSRQIAYQRATDPYYAPGVGYIGTGTEIYDVCRVRNSYVDYKYWNENGSKGEWETKAESLKELEILFGEPSNNSFRQYMDDFFQSLEDLTTNPSDSSYREPVREAALALTKHINETAERLVNVKEETSFQIEAQVKKVNDIAAQISSLNGQIYSLEIDGKTANDLRDRRELLVDDLSKIVNVQVDEYSDGKYRVSIGGIALVNHKEVSEIKYESELQWANGNVLNLKSGSLKALQELYEGNGENNTYRGINFYINKLNTFAHVFADTINIQHKAGVTLDATNINAGSEIKFFDISDSANPALTLTLSEEILESVSNIAARAAGTGVENADNLQAIIKLRENKTFFSGGVSQGTPDDFLKSIISNLAVDSTHGKRMDSNEGQIIKNILEKRESESGVSTEEETTNMIRFLNSYRASSEMISTLDQILDVVVNRLGAAGR</sequence>
<feature type="domain" description="Flagellar hook-associated protein FlgK helical" evidence="9">
    <location>
        <begin position="93"/>
        <end position="313"/>
    </location>
</feature>
<keyword evidence="11" id="KW-1185">Reference proteome</keyword>
<dbReference type="PRINTS" id="PR01005">
    <property type="entry name" value="FLGHOOKAP1"/>
</dbReference>
<evidence type="ECO:0000256" key="4">
    <source>
        <dbReference type="ARBA" id="ARBA00016244"/>
    </source>
</evidence>
<dbReference type="InterPro" id="IPR053927">
    <property type="entry name" value="FlgK_helical"/>
</dbReference>